<dbReference type="VEuPathDB" id="FungiDB:Z518_02022"/>
<evidence type="ECO:0000256" key="6">
    <source>
        <dbReference type="ARBA" id="ARBA00022884"/>
    </source>
</evidence>
<dbReference type="InterPro" id="IPR035979">
    <property type="entry name" value="RBD_domain_sf"/>
</dbReference>
<evidence type="ECO:0000256" key="10">
    <source>
        <dbReference type="SAM" id="MobiDB-lite"/>
    </source>
</evidence>
<feature type="domain" description="RRM" evidence="11">
    <location>
        <begin position="246"/>
        <end position="324"/>
    </location>
</feature>
<dbReference type="STRING" id="1442369.A0A0D2INH0"/>
<dbReference type="PANTHER" id="PTHR48039:SF5">
    <property type="entry name" value="RNA-BINDING PROTEIN 28"/>
    <property type="match status" value="1"/>
</dbReference>
<dbReference type="Gene3D" id="3.30.70.330">
    <property type="match status" value="5"/>
</dbReference>
<evidence type="ECO:0000256" key="7">
    <source>
        <dbReference type="ARBA" id="ARBA00023242"/>
    </source>
</evidence>
<feature type="compositionally biased region" description="Basic and acidic residues" evidence="10">
    <location>
        <begin position="104"/>
        <end position="135"/>
    </location>
</feature>
<evidence type="ECO:0000256" key="9">
    <source>
        <dbReference type="PROSITE-ProRule" id="PRU00176"/>
    </source>
</evidence>
<dbReference type="OrthoDB" id="439639at2759"/>
<keyword evidence="7" id="KW-0539">Nucleus</keyword>
<dbReference type="GeneID" id="25290093"/>
<keyword evidence="4" id="KW-0698">rRNA processing</keyword>
<name>A0A0D2INH0_9EURO</name>
<comment type="similarity">
    <text evidence="2">Belongs to the RRM MRD1 family.</text>
</comment>
<dbReference type="Proteomes" id="UP000053617">
    <property type="component" value="Unassembled WGS sequence"/>
</dbReference>
<dbReference type="SMART" id="SM00360">
    <property type="entry name" value="RRM"/>
    <property type="match status" value="5"/>
</dbReference>
<feature type="region of interest" description="Disordered" evidence="10">
    <location>
        <begin position="742"/>
        <end position="763"/>
    </location>
</feature>
<dbReference type="GO" id="GO:0034462">
    <property type="term" value="P:small-subunit processome assembly"/>
    <property type="evidence" value="ECO:0007669"/>
    <property type="project" value="EnsemblFungi"/>
</dbReference>
<dbReference type="GO" id="GO:0042134">
    <property type="term" value="F:rRNA primary transcript binding"/>
    <property type="evidence" value="ECO:0007669"/>
    <property type="project" value="EnsemblFungi"/>
</dbReference>
<feature type="domain" description="RRM" evidence="11">
    <location>
        <begin position="639"/>
        <end position="716"/>
    </location>
</feature>
<evidence type="ECO:0000256" key="2">
    <source>
        <dbReference type="ARBA" id="ARBA00008033"/>
    </source>
</evidence>
<feature type="compositionally biased region" description="Polar residues" evidence="10">
    <location>
        <begin position="137"/>
        <end position="150"/>
    </location>
</feature>
<dbReference type="FunFam" id="3.30.70.330:FF:000247">
    <property type="entry name" value="Multiple RNA-binding domain-containing protein 1"/>
    <property type="match status" value="1"/>
</dbReference>
<organism evidence="12 13">
    <name type="scientific">Rhinocladiella mackenziei CBS 650.93</name>
    <dbReference type="NCBI Taxonomy" id="1442369"/>
    <lineage>
        <taxon>Eukaryota</taxon>
        <taxon>Fungi</taxon>
        <taxon>Dikarya</taxon>
        <taxon>Ascomycota</taxon>
        <taxon>Pezizomycotina</taxon>
        <taxon>Eurotiomycetes</taxon>
        <taxon>Chaetothyriomycetidae</taxon>
        <taxon>Chaetothyriales</taxon>
        <taxon>Herpotrichiellaceae</taxon>
        <taxon>Rhinocladiella</taxon>
    </lineage>
</organism>
<evidence type="ECO:0000313" key="12">
    <source>
        <dbReference type="EMBL" id="KIX07369.1"/>
    </source>
</evidence>
<keyword evidence="8" id="KW-0687">Ribonucleoprotein</keyword>
<accession>A0A0D2INH0</accession>
<dbReference type="Pfam" id="PF00076">
    <property type="entry name" value="RRM_1"/>
    <property type="match status" value="5"/>
</dbReference>
<dbReference type="PROSITE" id="PS50102">
    <property type="entry name" value="RRM"/>
    <property type="match status" value="5"/>
</dbReference>
<dbReference type="AlphaFoldDB" id="A0A0D2INH0"/>
<comment type="subcellular location">
    <subcellularLocation>
        <location evidence="1">Nucleus</location>
    </subcellularLocation>
</comment>
<sequence length="763" mass="84749">MADIEVGDTSSTRVYVSGLPPSMTKDQLRSHFVGKYPVTDVHVVTDRRFGFIGFPTHEFAKSAVKYFNKSFIRMSRISVTLAKPVEVERDPLGQATPIPQRALRGQDRKQKDHELPARKRKREIHDDGEAVERFPNDNVQMASDIQNVDGSSGAGNPGEELKSIESPANKDAKHDPQKVPESDSEWLRGKTSRLLDLVEDNDRIAQAASSDADAVDVPLDNTQNAQISAGKSEPSGKPPSLSIPNARLFIRNLPFGCRKDDLRDAFSSFGRISEIHLVTDTKKSVGKGLGYVQFVDPKDAESALFALDGKDFQGRLMHILPASDKRVQKLSEFELSKLPLKKQKAIKRKMDASKSTFAWNSLYMNPDAVLASVADRLGVSKADLLDPSSADAAVKQAHAETSVIKETKEYLESNGINVDAFKNHARDDRTLLLKNFSFGTTSEELSHMLGQFGTIQRLIFPTTGTMAVAQYQEAYSANQAMKQLAYRNFKGSVLYLEQAPQGIWDGPKTVASGESDSQRSTREHEAEEFSGTTATIFVRNLNFSTTSVRLTEAFKPLSGFLSARVKTRTDANHPGEVLSMGFGFVEFRTQAQAEAAIATMNRRQLDGHELLVQASQRSTDVAEERRKEDASRKLNAKGTKIIIKNLPFEATKKDVRALFGAYGQLRTVRLPKKFDHSTRGFAFAEFVTPKEAENALEALSNTHLLGRKLVLDFAESEIVDPEEEIQALERKIQGHQEMLTQHRMTGSARKKFNVDARDDAEPF</sequence>
<evidence type="ECO:0000256" key="5">
    <source>
        <dbReference type="ARBA" id="ARBA00022737"/>
    </source>
</evidence>
<dbReference type="GO" id="GO:0000480">
    <property type="term" value="P:endonucleolytic cleavage in 5'-ETS of tricistronic rRNA transcript (SSU-rRNA, 5.8S rRNA, LSU-rRNA)"/>
    <property type="evidence" value="ECO:0007669"/>
    <property type="project" value="EnsemblFungi"/>
</dbReference>
<feature type="region of interest" description="Disordered" evidence="10">
    <location>
        <begin position="90"/>
        <end position="187"/>
    </location>
</feature>
<dbReference type="InterPro" id="IPR012677">
    <property type="entry name" value="Nucleotide-bd_a/b_plait_sf"/>
</dbReference>
<feature type="domain" description="RRM" evidence="11">
    <location>
        <begin position="534"/>
        <end position="617"/>
    </location>
</feature>
<gene>
    <name evidence="12" type="ORF">Z518_02022</name>
</gene>
<keyword evidence="5" id="KW-0677">Repeat</keyword>
<keyword evidence="6 9" id="KW-0694">RNA-binding</keyword>
<dbReference type="InterPro" id="IPR051945">
    <property type="entry name" value="RRM_MRD1_RNA_proc_ribogen"/>
</dbReference>
<evidence type="ECO:0000256" key="1">
    <source>
        <dbReference type="ARBA" id="ARBA00004123"/>
    </source>
</evidence>
<keyword evidence="13" id="KW-1185">Reference proteome</keyword>
<proteinExistence type="inferred from homology"/>
<reference evidence="12 13" key="1">
    <citation type="submission" date="2015-01" db="EMBL/GenBank/DDBJ databases">
        <title>The Genome Sequence of Rhinocladiella mackenzie CBS 650.93.</title>
        <authorList>
            <consortium name="The Broad Institute Genomics Platform"/>
            <person name="Cuomo C."/>
            <person name="de Hoog S."/>
            <person name="Gorbushina A."/>
            <person name="Stielow B."/>
            <person name="Teixiera M."/>
            <person name="Abouelleil A."/>
            <person name="Chapman S.B."/>
            <person name="Priest M."/>
            <person name="Young S.K."/>
            <person name="Wortman J."/>
            <person name="Nusbaum C."/>
            <person name="Birren B."/>
        </authorList>
    </citation>
    <scope>NUCLEOTIDE SEQUENCE [LARGE SCALE GENOMIC DNA]</scope>
    <source>
        <strain evidence="12 13">CBS 650.93</strain>
    </source>
</reference>
<feature type="domain" description="RRM" evidence="11">
    <location>
        <begin position="429"/>
        <end position="501"/>
    </location>
</feature>
<evidence type="ECO:0000313" key="13">
    <source>
        <dbReference type="Proteomes" id="UP000053617"/>
    </source>
</evidence>
<dbReference type="GO" id="GO:0003729">
    <property type="term" value="F:mRNA binding"/>
    <property type="evidence" value="ECO:0007669"/>
    <property type="project" value="TreeGrafter"/>
</dbReference>
<evidence type="ECO:0000256" key="8">
    <source>
        <dbReference type="ARBA" id="ARBA00023274"/>
    </source>
</evidence>
<dbReference type="PANTHER" id="PTHR48039">
    <property type="entry name" value="RNA-BINDING MOTIF PROTEIN 14B"/>
    <property type="match status" value="1"/>
</dbReference>
<dbReference type="InterPro" id="IPR000504">
    <property type="entry name" value="RRM_dom"/>
</dbReference>
<feature type="compositionally biased region" description="Basic and acidic residues" evidence="10">
    <location>
        <begin position="516"/>
        <end position="527"/>
    </location>
</feature>
<dbReference type="GO" id="GO:0030686">
    <property type="term" value="C:90S preribosome"/>
    <property type="evidence" value="ECO:0007669"/>
    <property type="project" value="EnsemblFungi"/>
</dbReference>
<feature type="region of interest" description="Disordered" evidence="10">
    <location>
        <begin position="506"/>
        <end position="529"/>
    </location>
</feature>
<dbReference type="GO" id="GO:0032040">
    <property type="term" value="C:small-subunit processome"/>
    <property type="evidence" value="ECO:0007669"/>
    <property type="project" value="EnsemblFungi"/>
</dbReference>
<feature type="compositionally biased region" description="Basic and acidic residues" evidence="10">
    <location>
        <begin position="752"/>
        <end position="763"/>
    </location>
</feature>
<feature type="domain" description="RRM" evidence="11">
    <location>
        <begin position="12"/>
        <end position="84"/>
    </location>
</feature>
<dbReference type="HOGENOM" id="CLU_008479_0_0_1"/>
<dbReference type="SUPFAM" id="SSF54928">
    <property type="entry name" value="RNA-binding domain, RBD"/>
    <property type="match status" value="4"/>
</dbReference>
<dbReference type="GO" id="GO:0000472">
    <property type="term" value="P:endonucleolytic cleavage to generate mature 5'-end of SSU-rRNA from (SSU-rRNA, 5.8S rRNA, LSU-rRNA)"/>
    <property type="evidence" value="ECO:0007669"/>
    <property type="project" value="EnsemblFungi"/>
</dbReference>
<protein>
    <recommendedName>
        <fullName evidence="3">Multiple RNA-binding domain-containing protein 1</fullName>
    </recommendedName>
</protein>
<evidence type="ECO:0000256" key="3">
    <source>
        <dbReference type="ARBA" id="ARBA00013428"/>
    </source>
</evidence>
<dbReference type="RefSeq" id="XP_013274505.1">
    <property type="nucleotide sequence ID" value="XM_013419051.1"/>
</dbReference>
<feature type="compositionally biased region" description="Basic and acidic residues" evidence="10">
    <location>
        <begin position="159"/>
        <end position="187"/>
    </location>
</feature>
<evidence type="ECO:0000256" key="4">
    <source>
        <dbReference type="ARBA" id="ARBA00022552"/>
    </source>
</evidence>
<evidence type="ECO:0000259" key="11">
    <source>
        <dbReference type="PROSITE" id="PS50102"/>
    </source>
</evidence>
<dbReference type="EMBL" id="KN847476">
    <property type="protein sequence ID" value="KIX07369.1"/>
    <property type="molecule type" value="Genomic_DNA"/>
</dbReference>
<dbReference type="GO" id="GO:0000447">
    <property type="term" value="P:endonucleolytic cleavage in ITS1 to separate SSU-rRNA from 5.8S rRNA and LSU-rRNA from tricistronic rRNA transcript (SSU-rRNA, 5.8S rRNA, LSU-rRNA)"/>
    <property type="evidence" value="ECO:0007669"/>
    <property type="project" value="EnsemblFungi"/>
</dbReference>